<evidence type="ECO:0000259" key="4">
    <source>
        <dbReference type="PROSITE" id="PS50825"/>
    </source>
</evidence>
<evidence type="ECO:0000256" key="2">
    <source>
        <dbReference type="ARBA" id="ARBA00022737"/>
    </source>
</evidence>
<keyword evidence="6" id="KW-1185">Reference proteome</keyword>
<gene>
    <name evidence="5" type="ORF">C1T31_11340</name>
</gene>
<dbReference type="SMART" id="SM00560">
    <property type="entry name" value="LamGL"/>
    <property type="match status" value="1"/>
</dbReference>
<organism evidence="5 6">
    <name type="scientific">Hanstruepera neustonica</name>
    <dbReference type="NCBI Taxonomy" id="1445657"/>
    <lineage>
        <taxon>Bacteria</taxon>
        <taxon>Pseudomonadati</taxon>
        <taxon>Bacteroidota</taxon>
        <taxon>Flavobacteriia</taxon>
        <taxon>Flavobacteriales</taxon>
        <taxon>Flavobacteriaceae</taxon>
        <taxon>Hanstruepera</taxon>
    </lineage>
</organism>
<dbReference type="PROSITE" id="PS50825">
    <property type="entry name" value="HYR"/>
    <property type="match status" value="1"/>
</dbReference>
<evidence type="ECO:0000256" key="3">
    <source>
        <dbReference type="ARBA" id="ARBA00023157"/>
    </source>
</evidence>
<keyword evidence="2" id="KW-0677">Repeat</keyword>
<dbReference type="Gene3D" id="2.60.120.200">
    <property type="match status" value="1"/>
</dbReference>
<feature type="domain" description="HYR" evidence="4">
    <location>
        <begin position="403"/>
        <end position="487"/>
    </location>
</feature>
<dbReference type="PANTHER" id="PTHR24273:SF32">
    <property type="entry name" value="HYALIN"/>
    <property type="match status" value="1"/>
</dbReference>
<dbReference type="InterPro" id="IPR013320">
    <property type="entry name" value="ConA-like_dom_sf"/>
</dbReference>
<proteinExistence type="predicted"/>
<name>A0A2K1DWH9_9FLAO</name>
<dbReference type="InterPro" id="IPR006558">
    <property type="entry name" value="LamG-like"/>
</dbReference>
<dbReference type="Proteomes" id="UP000236641">
    <property type="component" value="Unassembled WGS sequence"/>
</dbReference>
<dbReference type="SUPFAM" id="SSF49299">
    <property type="entry name" value="PKD domain"/>
    <property type="match status" value="1"/>
</dbReference>
<dbReference type="PANTHER" id="PTHR24273">
    <property type="entry name" value="FI04643P-RELATED"/>
    <property type="match status" value="1"/>
</dbReference>
<dbReference type="InterPro" id="IPR035986">
    <property type="entry name" value="PKD_dom_sf"/>
</dbReference>
<protein>
    <recommendedName>
        <fullName evidence="4">HYR domain-containing protein</fullName>
    </recommendedName>
</protein>
<dbReference type="SUPFAM" id="SSF49899">
    <property type="entry name" value="Concanavalin A-like lectins/glucanases"/>
    <property type="match status" value="1"/>
</dbReference>
<keyword evidence="1" id="KW-0732">Signal</keyword>
<feature type="non-terminal residue" evidence="5">
    <location>
        <position position="1"/>
    </location>
</feature>
<dbReference type="Pfam" id="PF16403">
    <property type="entry name" value="Bact_surface_Ig-like"/>
    <property type="match status" value="3"/>
</dbReference>
<comment type="caution">
    <text evidence="5">The sequence shown here is derived from an EMBL/GenBank/DDBJ whole genome shotgun (WGS) entry which is preliminary data.</text>
</comment>
<dbReference type="EMBL" id="POWF01000008">
    <property type="protein sequence ID" value="PNQ72382.1"/>
    <property type="molecule type" value="Genomic_DNA"/>
</dbReference>
<dbReference type="Gene3D" id="2.60.40.10">
    <property type="entry name" value="Immunoglobulins"/>
    <property type="match status" value="4"/>
</dbReference>
<dbReference type="OrthoDB" id="2582440at2"/>
<evidence type="ECO:0000256" key="1">
    <source>
        <dbReference type="ARBA" id="ARBA00022729"/>
    </source>
</evidence>
<dbReference type="GO" id="GO:0004553">
    <property type="term" value="F:hydrolase activity, hydrolyzing O-glycosyl compounds"/>
    <property type="evidence" value="ECO:0007669"/>
    <property type="project" value="UniProtKB-ARBA"/>
</dbReference>
<dbReference type="InterPro" id="IPR032179">
    <property type="entry name" value="Cry22Aa_Ig-like"/>
</dbReference>
<evidence type="ECO:0000313" key="5">
    <source>
        <dbReference type="EMBL" id="PNQ72382.1"/>
    </source>
</evidence>
<evidence type="ECO:0000313" key="6">
    <source>
        <dbReference type="Proteomes" id="UP000236641"/>
    </source>
</evidence>
<sequence>NSAVQVTRTVNVVDTTAPTITLNGSATVTVEACGTYNELGATADDGCLAIGAVVIDNSSVDETTVGSYTVTYNVSDAAGNSAVQVTRTVNVVDTTAPTITLNGSSTVTVEACGTYNELGATADDGCLAIGAVTVDNSSVDETTVGSYTVTYNVSDAAGNSAVQVTRTVNVVDTTAPTITLNGSATVTVEACGAYNELGATADDGCLSIGAVVIDNSSVDETTVGSYTVTYNVNDAAGNSAVQVTRTVNVVDTTDPNAICQNITVQLNASGNASITASDINNGSNDSCSTITLNASQTNFDCSDLGNNNVTLTVTDAEGNSDTCIAVVTVQDVTDPITPTLSTITAQCSTTVPTPTTTDGCNGTLTGTTSDPTTYNTQGAYVITWTFDDGNGNSINVNQNVVINDTVDPVANCQNITVPLSDATGTATITPSQINNGSTDNCNLSNLTYSLSQSTFDCTNIGPNIITFTVTDAGGNTDTCTATVTVTSPNINGGNAIGYLTNTETPADSDDIIEVTACPDEPQNAIITLSGHIGNVVRWEYSTNGGLNWTSVANTTTTYNFIDILQTTLVRAVIQIGSCQAYSNLVYVAVVPPDVPPTIVGPSSFDNCIGDVITVTAQSEYGINPAFNEGGLFNQANLNNLGWIVDGAAEMSAGGNNTNDTYWKETNGPKKFNGRCYDSTDNTKFAIVSGVSIYDAPDHTIAPLSTLETPIFNTLGLTNATLEFDQAYYLEAGAWCKIELSVDGGATYNIELDPGPTYNYTGPSDSGFLASVPGFTGQCRNTLGTLVNKHVSIDLQSYIGMTGLRIKFTYSGTNNSAWALDNITIPQAPIDETIEWTDQAGVVVTTGATTTITPITPGVQVYGVTSLINGCRSQGDEGTEFIDVSASLAYAGKDVDLTTGNECGEAEIQLAAYDNTISALDNYNNGVWEPGAYIYPGQSYDHDNNAATPNIIAPNHPVGTGKTGFWSATVVDDFGGCNPTYSFTDINSPNSKFTGEPGEYTLTWTVIVESGANPVTCSSDINVKIAQCQDVDFDGNDDHVVFDDNFDLSGNFSVSAWVKPESIGGDQTIISKRNPSSPNTGYDLRLNNSGRLIFAYNNSNINSGSRNLTTNRWYHVAVVHSGSTYRLYIDGIQINSTTGGAPTANNSDCLLGAVERASGKSNFYNGWMDELRIWNVALNVNQIRETMNQEIRDNAGSVAGEVVPLDIPGLNWTDLDGYYRMGENCGKLTPYAGSVSGKLKNINSQQTENAPIPYTSRVDGQQWATDNTWTHFQVWDAPNSIGIDNSTRIDWNIVQVSHNIDSGNKDITVLGLISDNTNKELTIANPGSPQDETNTGQMLWVTHYLDLDGKIDLVGESQLIQKRYDSNQVDESIFNNTSLGYIERDQQGTSNPFNYNYWSSPVAPNNAAADNSNNYSLSGVLRDGTTTVNNPMGRPINWIGGYTAAASNPAQVSTRWLYAYINNPAEDYYEWEFIGNSTSIPIGLGYTMKGSGNAGSTQNYVYVGKPNNGTISTPIGATRQSLVGNPYPSAIDSRAFIMDNGPSGTNSITGTLYFWEHYTSNATHVTELYEGGYAALNFTGGVGAVQHPDLIISNNGTKIPERYIPVGQGFFVEAGSNTSNVVFNNSQRIYKTEAYTADSYEGSVFVRSSNSENRNEDLIQRIRLRFTSPEGGKRPLLLGFVSNGAATDGVDWAYDGKNNDESTDSDLSWMIEDNRYVIQGVGEFDATKQYPLGLFLSTDGNIKIELTELENFETDIDVYIYDSLLGTYTQINDTEFEIAMDAGEYLDRFFVTFQSESLSVDEFETQEESELLVNYLNNSGEIYINVPYNVQVKQVFLIQILGQTVNSWEITNASAYLLSPEIRIPVKGITDGTYIVKVITKDNQTINKKVVIKK</sequence>
<dbReference type="Pfam" id="PF13385">
    <property type="entry name" value="Laminin_G_3"/>
    <property type="match status" value="1"/>
</dbReference>
<dbReference type="InterPro" id="IPR013783">
    <property type="entry name" value="Ig-like_fold"/>
</dbReference>
<keyword evidence="3" id="KW-1015">Disulfide bond</keyword>
<accession>A0A2K1DWH9</accession>
<reference evidence="5 6" key="1">
    <citation type="submission" date="2018-01" db="EMBL/GenBank/DDBJ databases">
        <title>The draft genome of Hanstruepera neustonica JCM19743.</title>
        <authorList>
            <person name="He R.-H."/>
            <person name="Du Z.-J."/>
        </authorList>
    </citation>
    <scope>NUCLEOTIDE SEQUENCE [LARGE SCALE GENOMIC DNA]</scope>
    <source>
        <strain evidence="5 6">JCM19743</strain>
    </source>
</reference>
<dbReference type="GO" id="GO:0005975">
    <property type="term" value="P:carbohydrate metabolic process"/>
    <property type="evidence" value="ECO:0007669"/>
    <property type="project" value="UniProtKB-ARBA"/>
</dbReference>
<dbReference type="InterPro" id="IPR003410">
    <property type="entry name" value="HYR_dom"/>
</dbReference>